<dbReference type="InterPro" id="IPR014002">
    <property type="entry name" value="Agenet_dom_plant"/>
</dbReference>
<dbReference type="InterPro" id="IPR008395">
    <property type="entry name" value="Agenet-like_dom"/>
</dbReference>
<evidence type="ECO:0000256" key="2">
    <source>
        <dbReference type="ARBA" id="ARBA00023242"/>
    </source>
</evidence>
<comment type="subcellular location">
    <subcellularLocation>
        <location evidence="1">Nucleus</location>
    </subcellularLocation>
</comment>
<evidence type="ECO:0000313" key="5">
    <source>
        <dbReference type="Proteomes" id="UP000245207"/>
    </source>
</evidence>
<sequence length="371" mass="42336">MKYKKGSIVEVLAKDEFCNDFWRCAQIVSRNGHNYTVSYDVYPGFTDEEDVEHLSAKFIRPCPSMVEMSERWVPGDEVEVFHDLSWKMAIVLEDCSWNRYVVRVVGSLEELEVTKSELRARQTYQNGEWVDANCAKQRKYYGVLPKENAAILDFYLNDICFDAQNNDNLKESGIFSSKTRKRASPCFYTQDEENEERPLKFRVSGKQGRRLIVLGTSAEKVVDVINSKDMKEVINGINGSETDSVVSSSGSCSTNGYKPYDMHCRTGHDSDAESTCQSGYHEDTGLYHGDAEIYHGDADQSDTDEAWADEIHRQELDAYRSTLEAFYASGPLTWEKETMVTDLRLSLHISNDEHLFMLRNLISASSSCHDR</sequence>
<dbReference type="Proteomes" id="UP000245207">
    <property type="component" value="Unassembled WGS sequence"/>
</dbReference>
<evidence type="ECO:0000313" key="4">
    <source>
        <dbReference type="EMBL" id="PWA39507.1"/>
    </source>
</evidence>
<dbReference type="PROSITE" id="PS51138">
    <property type="entry name" value="ENT"/>
    <property type="match status" value="1"/>
</dbReference>
<keyword evidence="5" id="KW-1185">Reference proteome</keyword>
<dbReference type="PANTHER" id="PTHR31917:SF68">
    <property type="entry name" value="PLANT TUDOR-LIKE RNA-BINDING PROTEIN-RELATED"/>
    <property type="match status" value="1"/>
</dbReference>
<dbReference type="Pfam" id="PF05641">
    <property type="entry name" value="Agenet"/>
    <property type="match status" value="1"/>
</dbReference>
<gene>
    <name evidence="4" type="ORF">CTI12_AA571460</name>
</gene>
<accession>A0A2U1KRX2</accession>
<dbReference type="InterPro" id="IPR005491">
    <property type="entry name" value="ENT_dom"/>
</dbReference>
<dbReference type="Gene3D" id="1.10.1240.40">
    <property type="entry name" value="ENT domain"/>
    <property type="match status" value="1"/>
</dbReference>
<dbReference type="SMART" id="SM00743">
    <property type="entry name" value="Agenet"/>
    <property type="match status" value="2"/>
</dbReference>
<evidence type="ECO:0000259" key="3">
    <source>
        <dbReference type="PROSITE" id="PS51138"/>
    </source>
</evidence>
<dbReference type="STRING" id="35608.A0A2U1KRX2"/>
<protein>
    <submittedName>
        <fullName evidence="4">EMSY domain-containing protein, Agenet domain</fullName>
    </submittedName>
</protein>
<dbReference type="GO" id="GO:0005634">
    <property type="term" value="C:nucleus"/>
    <property type="evidence" value="ECO:0007669"/>
    <property type="project" value="UniProtKB-SubCell"/>
</dbReference>
<dbReference type="OrthoDB" id="663550at2759"/>
<proteinExistence type="predicted"/>
<reference evidence="4 5" key="1">
    <citation type="journal article" date="2018" name="Mol. Plant">
        <title>The genome of Artemisia annua provides insight into the evolution of Asteraceae family and artemisinin biosynthesis.</title>
        <authorList>
            <person name="Shen Q."/>
            <person name="Zhang L."/>
            <person name="Liao Z."/>
            <person name="Wang S."/>
            <person name="Yan T."/>
            <person name="Shi P."/>
            <person name="Liu M."/>
            <person name="Fu X."/>
            <person name="Pan Q."/>
            <person name="Wang Y."/>
            <person name="Lv Z."/>
            <person name="Lu X."/>
            <person name="Zhang F."/>
            <person name="Jiang W."/>
            <person name="Ma Y."/>
            <person name="Chen M."/>
            <person name="Hao X."/>
            <person name="Li L."/>
            <person name="Tang Y."/>
            <person name="Lv G."/>
            <person name="Zhou Y."/>
            <person name="Sun X."/>
            <person name="Brodelius P.E."/>
            <person name="Rose J.K.C."/>
            <person name="Tang K."/>
        </authorList>
    </citation>
    <scope>NUCLEOTIDE SEQUENCE [LARGE SCALE GENOMIC DNA]</scope>
    <source>
        <strain evidence="5">cv. Huhao1</strain>
        <tissue evidence="4">Leaf</tissue>
    </source>
</reference>
<dbReference type="AlphaFoldDB" id="A0A2U1KRX2"/>
<comment type="caution">
    <text evidence="4">The sequence shown here is derived from an EMBL/GenBank/DDBJ whole genome shotgun (WGS) entry which is preliminary data.</text>
</comment>
<organism evidence="4 5">
    <name type="scientific">Artemisia annua</name>
    <name type="common">Sweet wormwood</name>
    <dbReference type="NCBI Taxonomy" id="35608"/>
    <lineage>
        <taxon>Eukaryota</taxon>
        <taxon>Viridiplantae</taxon>
        <taxon>Streptophyta</taxon>
        <taxon>Embryophyta</taxon>
        <taxon>Tracheophyta</taxon>
        <taxon>Spermatophyta</taxon>
        <taxon>Magnoliopsida</taxon>
        <taxon>eudicotyledons</taxon>
        <taxon>Gunneridae</taxon>
        <taxon>Pentapetalae</taxon>
        <taxon>asterids</taxon>
        <taxon>campanulids</taxon>
        <taxon>Asterales</taxon>
        <taxon>Asteraceae</taxon>
        <taxon>Asteroideae</taxon>
        <taxon>Anthemideae</taxon>
        <taxon>Artemisiinae</taxon>
        <taxon>Artemisia</taxon>
    </lineage>
</organism>
<feature type="domain" description="ENT" evidence="3">
    <location>
        <begin position="307"/>
        <end position="371"/>
    </location>
</feature>
<name>A0A2U1KRX2_ARTAN</name>
<dbReference type="InterPro" id="IPR036142">
    <property type="entry name" value="ENT_dom-like_sf"/>
</dbReference>
<keyword evidence="2" id="KW-0539">Nucleus</keyword>
<dbReference type="SMART" id="SM01191">
    <property type="entry name" value="ENT"/>
    <property type="match status" value="1"/>
</dbReference>
<dbReference type="Pfam" id="PF03735">
    <property type="entry name" value="ENT"/>
    <property type="match status" value="1"/>
</dbReference>
<evidence type="ECO:0000256" key="1">
    <source>
        <dbReference type="ARBA" id="ARBA00004123"/>
    </source>
</evidence>
<dbReference type="EMBL" id="PKPP01014591">
    <property type="protein sequence ID" value="PWA39507.1"/>
    <property type="molecule type" value="Genomic_DNA"/>
</dbReference>
<dbReference type="PANTHER" id="PTHR31917">
    <property type="entry name" value="AGENET DOMAIN-CONTAINING PROTEIN-RELATED"/>
    <property type="match status" value="1"/>
</dbReference>
<dbReference type="SUPFAM" id="SSF158639">
    <property type="entry name" value="ENT-like"/>
    <property type="match status" value="1"/>
</dbReference>